<dbReference type="AlphaFoldDB" id="F2KQ11"/>
<organism evidence="2 3">
    <name type="scientific">Archaeoglobus veneficus (strain DSM 11195 / SNP6)</name>
    <dbReference type="NCBI Taxonomy" id="693661"/>
    <lineage>
        <taxon>Archaea</taxon>
        <taxon>Methanobacteriati</taxon>
        <taxon>Methanobacteriota</taxon>
        <taxon>Archaeoglobi</taxon>
        <taxon>Archaeoglobales</taxon>
        <taxon>Archaeoglobaceae</taxon>
        <taxon>Archaeoglobus</taxon>
    </lineage>
</organism>
<dbReference type="STRING" id="693661.Arcve_1614"/>
<evidence type="ECO:0000259" key="1">
    <source>
        <dbReference type="PROSITE" id="PS51464"/>
    </source>
</evidence>
<feature type="domain" description="SIS" evidence="1">
    <location>
        <begin position="223"/>
        <end position="370"/>
    </location>
</feature>
<dbReference type="PROSITE" id="PS51464">
    <property type="entry name" value="SIS"/>
    <property type="match status" value="1"/>
</dbReference>
<dbReference type="InterPro" id="IPR001347">
    <property type="entry name" value="SIS_dom"/>
</dbReference>
<dbReference type="GO" id="GO:0016853">
    <property type="term" value="F:isomerase activity"/>
    <property type="evidence" value="ECO:0007669"/>
    <property type="project" value="UniProtKB-KW"/>
</dbReference>
<dbReference type="Gene3D" id="3.40.50.10490">
    <property type="entry name" value="Glucose-6-phosphate isomerase like protein, domain 1"/>
    <property type="match status" value="1"/>
</dbReference>
<dbReference type="KEGG" id="ave:Arcve_1614"/>
<dbReference type="Proteomes" id="UP000008136">
    <property type="component" value="Chromosome"/>
</dbReference>
<keyword evidence="2" id="KW-0413">Isomerase</keyword>
<accession>F2KQ11</accession>
<dbReference type="EMBL" id="CP002588">
    <property type="protein sequence ID" value="AEA47614.1"/>
    <property type="molecule type" value="Genomic_DNA"/>
</dbReference>
<dbReference type="InterPro" id="IPR046348">
    <property type="entry name" value="SIS_dom_sf"/>
</dbReference>
<dbReference type="eggNOG" id="arCOG00068">
    <property type="taxonomic scope" value="Archaea"/>
</dbReference>
<dbReference type="SUPFAM" id="SSF53697">
    <property type="entry name" value="SIS domain"/>
    <property type="match status" value="1"/>
</dbReference>
<dbReference type="GO" id="GO:1901135">
    <property type="term" value="P:carbohydrate derivative metabolic process"/>
    <property type="evidence" value="ECO:0007669"/>
    <property type="project" value="InterPro"/>
</dbReference>
<proteinExistence type="predicted"/>
<sequence>MYMMCRNVPYLERVYRNVDAIRKREFKTFYDHLYSADCIIPVGEGRSQCALYIGLGRINKDVKMPDSIDFPGKNMFEAAKVLEKKYKRISLLVNSGSGETTTPKRIVRELSAYIEQTDSKKFTIDAIVSNPDSAIGRVGEKEYGAIIELRGRGREPKTAEEYMKHGIMNDIYELGSLMLIHRIKQAVNSGKSYRDVFRGIQNEFRRISKFVDDFVDSDIYDNLVEAMERRSHVIVGGLGMAKIVALMTVIRLQHVKRSIGDEVYLSGPLAPRPRAGDVLLLISWSGETEPLLSWCKEAKDFGAEVYSIVGRESTLSEKTNSFVMDCEVENFYCYAAFVLSPLPLSVVERLASRGLRLPEYIIGWYHSVTQ</sequence>
<evidence type="ECO:0000313" key="2">
    <source>
        <dbReference type="EMBL" id="AEA47614.1"/>
    </source>
</evidence>
<evidence type="ECO:0000313" key="3">
    <source>
        <dbReference type="Proteomes" id="UP000008136"/>
    </source>
</evidence>
<protein>
    <submittedName>
        <fullName evidence="2">Sugar isomerase (SIS)</fullName>
    </submittedName>
</protein>
<dbReference type="GO" id="GO:0097367">
    <property type="term" value="F:carbohydrate derivative binding"/>
    <property type="evidence" value="ECO:0007669"/>
    <property type="project" value="InterPro"/>
</dbReference>
<dbReference type="HOGENOM" id="CLU_747235_0_0_2"/>
<gene>
    <name evidence="2" type="ordered locus">Arcve_1614</name>
</gene>
<keyword evidence="3" id="KW-1185">Reference proteome</keyword>
<name>F2KQ11_ARCVS</name>
<reference evidence="2 3" key="1">
    <citation type="submission" date="2011-03" db="EMBL/GenBank/DDBJ databases">
        <title>The complete genome of Archaeoglobus veneficus SNP6.</title>
        <authorList>
            <consortium name="US DOE Joint Genome Institute (JGI-PGF)"/>
            <person name="Lucas S."/>
            <person name="Copeland A."/>
            <person name="Lapidus A."/>
            <person name="Bruce D."/>
            <person name="Goodwin L."/>
            <person name="Pitluck S."/>
            <person name="Kyrpides N."/>
            <person name="Mavromatis K."/>
            <person name="Pagani I."/>
            <person name="Ivanova N."/>
            <person name="Mikhailova N."/>
            <person name="Lu M."/>
            <person name="Detter J.C."/>
            <person name="Tapia R."/>
            <person name="Han C."/>
            <person name="Land M."/>
            <person name="Hauser L."/>
            <person name="Markowitz V."/>
            <person name="Cheng J.-F."/>
            <person name="Hugenholtz P."/>
            <person name="Woyke T."/>
            <person name="Wu D."/>
            <person name="Spring S."/>
            <person name="Brambilla E."/>
            <person name="Klenk H.-P."/>
            <person name="Eisen J.A."/>
        </authorList>
    </citation>
    <scope>NUCLEOTIDE SEQUENCE [LARGE SCALE GENOMIC DNA]</scope>
    <source>
        <strain>SNP6</strain>
    </source>
</reference>